<dbReference type="SUPFAM" id="SSF52540">
    <property type="entry name" value="P-loop containing nucleoside triphosphate hydrolases"/>
    <property type="match status" value="1"/>
</dbReference>
<keyword evidence="3" id="KW-0547">Nucleotide-binding</keyword>
<dbReference type="Proteomes" id="UP000064912">
    <property type="component" value="Chromosome"/>
</dbReference>
<dbReference type="PANTHER" id="PTHR42734:SF9">
    <property type="entry name" value="ZINC IMPORT ATP-BINDING PROTEIN ZNUC"/>
    <property type="match status" value="1"/>
</dbReference>
<protein>
    <submittedName>
        <fullName evidence="12">Zinc import ATP-binding protein ZnuC</fullName>
    </submittedName>
</protein>
<keyword evidence="4" id="KW-0862">Zinc</keyword>
<dbReference type="InterPro" id="IPR003593">
    <property type="entry name" value="AAA+_ATPase"/>
</dbReference>
<dbReference type="KEGG" id="rsu:NHU_00515"/>
<dbReference type="PROSITE" id="PS50893">
    <property type="entry name" value="ABC_TRANSPORTER_2"/>
    <property type="match status" value="1"/>
</dbReference>
<name>A0A0D6AZ30_RHOSU</name>
<dbReference type="PANTHER" id="PTHR42734">
    <property type="entry name" value="METAL TRANSPORT SYSTEM ATP-BINDING PROTEIN TM_0124-RELATED"/>
    <property type="match status" value="1"/>
</dbReference>
<accession>A0A0D6AZ30</accession>
<dbReference type="EMBL" id="AP014800">
    <property type="protein sequence ID" value="BAQ67684.1"/>
    <property type="molecule type" value="Genomic_DNA"/>
</dbReference>
<dbReference type="GO" id="GO:0005524">
    <property type="term" value="F:ATP binding"/>
    <property type="evidence" value="ECO:0007669"/>
    <property type="project" value="UniProtKB-KW"/>
</dbReference>
<dbReference type="AlphaFoldDB" id="A0A0D6AZ30"/>
<reference evidence="12 13" key="1">
    <citation type="submission" date="2015-02" db="EMBL/GenBank/DDBJ databases">
        <title>Genome sequene of Rhodovulum sulfidophilum DSM 2351.</title>
        <authorList>
            <person name="Nagao N."/>
        </authorList>
    </citation>
    <scope>NUCLEOTIDE SEQUENCE [LARGE SCALE GENOMIC DNA]</scope>
    <source>
        <strain evidence="12 13">DSM 2351</strain>
    </source>
</reference>
<proteinExistence type="predicted"/>
<dbReference type="eggNOG" id="COG1121">
    <property type="taxonomic scope" value="Bacteria"/>
</dbReference>
<keyword evidence="8" id="KW-0406">Ion transport</keyword>
<keyword evidence="9" id="KW-0472">Membrane</keyword>
<feature type="compositionally biased region" description="Basic and acidic residues" evidence="10">
    <location>
        <begin position="245"/>
        <end position="265"/>
    </location>
</feature>
<gene>
    <name evidence="12" type="ORF">NHU_00515</name>
</gene>
<evidence type="ECO:0000256" key="5">
    <source>
        <dbReference type="ARBA" id="ARBA00022840"/>
    </source>
</evidence>
<keyword evidence="5 12" id="KW-0067">ATP-binding</keyword>
<dbReference type="InterPro" id="IPR003439">
    <property type="entry name" value="ABC_transporter-like_ATP-bd"/>
</dbReference>
<dbReference type="InterPro" id="IPR027417">
    <property type="entry name" value="P-loop_NTPase"/>
</dbReference>
<evidence type="ECO:0000256" key="8">
    <source>
        <dbReference type="ARBA" id="ARBA00023065"/>
    </source>
</evidence>
<keyword evidence="7" id="KW-1278">Translocase</keyword>
<evidence type="ECO:0000256" key="10">
    <source>
        <dbReference type="SAM" id="MobiDB-lite"/>
    </source>
</evidence>
<evidence type="ECO:0000256" key="1">
    <source>
        <dbReference type="ARBA" id="ARBA00022448"/>
    </source>
</evidence>
<feature type="region of interest" description="Disordered" evidence="10">
    <location>
        <begin position="237"/>
        <end position="265"/>
    </location>
</feature>
<dbReference type="InterPro" id="IPR050153">
    <property type="entry name" value="Metal_Ion_Import_ABC"/>
</dbReference>
<keyword evidence="6" id="KW-0864">Zinc transport</keyword>
<dbReference type="PROSITE" id="PS00211">
    <property type="entry name" value="ABC_TRANSPORTER_1"/>
    <property type="match status" value="1"/>
</dbReference>
<evidence type="ECO:0000256" key="6">
    <source>
        <dbReference type="ARBA" id="ARBA00022906"/>
    </source>
</evidence>
<evidence type="ECO:0000256" key="9">
    <source>
        <dbReference type="ARBA" id="ARBA00023136"/>
    </source>
</evidence>
<dbReference type="SMART" id="SM00382">
    <property type="entry name" value="AAA"/>
    <property type="match status" value="1"/>
</dbReference>
<evidence type="ECO:0000256" key="4">
    <source>
        <dbReference type="ARBA" id="ARBA00022833"/>
    </source>
</evidence>
<evidence type="ECO:0000313" key="13">
    <source>
        <dbReference type="Proteomes" id="UP000064912"/>
    </source>
</evidence>
<dbReference type="PATRIC" id="fig|35806.4.peg.525"/>
<dbReference type="Gene3D" id="3.40.50.300">
    <property type="entry name" value="P-loop containing nucleotide triphosphate hydrolases"/>
    <property type="match status" value="1"/>
</dbReference>
<dbReference type="GO" id="GO:0010043">
    <property type="term" value="P:response to zinc ion"/>
    <property type="evidence" value="ECO:0007669"/>
    <property type="project" value="TreeGrafter"/>
</dbReference>
<evidence type="ECO:0000256" key="2">
    <source>
        <dbReference type="ARBA" id="ARBA00022475"/>
    </source>
</evidence>
<keyword evidence="2" id="KW-1003">Cell membrane</keyword>
<dbReference type="GO" id="GO:0006829">
    <property type="term" value="P:zinc ion transport"/>
    <property type="evidence" value="ECO:0007669"/>
    <property type="project" value="UniProtKB-KW"/>
</dbReference>
<evidence type="ECO:0000313" key="12">
    <source>
        <dbReference type="EMBL" id="BAQ67684.1"/>
    </source>
</evidence>
<evidence type="ECO:0000256" key="7">
    <source>
        <dbReference type="ARBA" id="ARBA00022967"/>
    </source>
</evidence>
<evidence type="ECO:0000256" key="3">
    <source>
        <dbReference type="ARBA" id="ARBA00022741"/>
    </source>
</evidence>
<organism evidence="12 13">
    <name type="scientific">Rhodovulum sulfidophilum</name>
    <name type="common">Rhodobacter sulfidophilus</name>
    <dbReference type="NCBI Taxonomy" id="35806"/>
    <lineage>
        <taxon>Bacteria</taxon>
        <taxon>Pseudomonadati</taxon>
        <taxon>Pseudomonadota</taxon>
        <taxon>Alphaproteobacteria</taxon>
        <taxon>Rhodobacterales</taxon>
        <taxon>Paracoccaceae</taxon>
        <taxon>Rhodovulum</taxon>
    </lineage>
</organism>
<sequence length="265" mass="27911">MTLVAARGLTVRYGGVAALTGVDFAIDGGEIVTLVGPNGSGKSTLVRAVLGAVRPSAGTVTRRPGLRIGYVPQKLAVDDRMPLTVRRFLSLPERRGAAEIAAMLERVGAAGLETRQMTALSGGQFQRVLLARALLGGPELLILDEATQGLDQPGTAAFYQLIADLRRETGTAVLMVSHDLHVVMSATDRVLCLNGHVCCQGQPHVVTAAPEYRALFGHGTQGTMALYQHQHDHAHDGCLGQGHAHGPERGRDGAGHRTEPEAADA</sequence>
<dbReference type="CDD" id="cd03235">
    <property type="entry name" value="ABC_Metallic_Cations"/>
    <property type="match status" value="1"/>
</dbReference>
<dbReference type="InterPro" id="IPR017871">
    <property type="entry name" value="ABC_transporter-like_CS"/>
</dbReference>
<dbReference type="GO" id="GO:0016887">
    <property type="term" value="F:ATP hydrolysis activity"/>
    <property type="evidence" value="ECO:0007669"/>
    <property type="project" value="InterPro"/>
</dbReference>
<evidence type="ECO:0000259" key="11">
    <source>
        <dbReference type="PROSITE" id="PS50893"/>
    </source>
</evidence>
<feature type="domain" description="ABC transporter" evidence="11">
    <location>
        <begin position="4"/>
        <end position="219"/>
    </location>
</feature>
<dbReference type="Pfam" id="PF00005">
    <property type="entry name" value="ABC_tran"/>
    <property type="match status" value="1"/>
</dbReference>
<keyword evidence="1" id="KW-0813">Transport</keyword>